<evidence type="ECO:0000313" key="3">
    <source>
        <dbReference type="EMBL" id="KAG8628125.1"/>
    </source>
</evidence>
<evidence type="ECO:0008006" key="5">
    <source>
        <dbReference type="Google" id="ProtNLM"/>
    </source>
</evidence>
<protein>
    <recommendedName>
        <fullName evidence="5">EamA domain-containing protein</fullName>
    </recommendedName>
</protein>
<keyword evidence="2" id="KW-0812">Transmembrane</keyword>
<dbReference type="InterPro" id="IPR039632">
    <property type="entry name" value="TMEM42"/>
</dbReference>
<name>A0A8K0PDJ6_9PEZI</name>
<dbReference type="PANTHER" id="PTHR31965">
    <property type="entry name" value="TRANSMEMBRANE PROTEIN 42"/>
    <property type="match status" value="1"/>
</dbReference>
<evidence type="ECO:0000313" key="4">
    <source>
        <dbReference type="Proteomes" id="UP000809789"/>
    </source>
</evidence>
<dbReference type="SUPFAM" id="SSF103481">
    <property type="entry name" value="Multidrug resistance efflux transporter EmrE"/>
    <property type="match status" value="1"/>
</dbReference>
<evidence type="ECO:0000256" key="1">
    <source>
        <dbReference type="SAM" id="MobiDB-lite"/>
    </source>
</evidence>
<dbReference type="OrthoDB" id="5854584at2759"/>
<reference evidence="3" key="1">
    <citation type="submission" date="2021-07" db="EMBL/GenBank/DDBJ databases">
        <title>Elsinoe batatas strain:CRI-CJ2 Genome sequencing and assembly.</title>
        <authorList>
            <person name="Huang L."/>
        </authorList>
    </citation>
    <scope>NUCLEOTIDE SEQUENCE</scope>
    <source>
        <strain evidence="3">CRI-CJ2</strain>
    </source>
</reference>
<keyword evidence="2" id="KW-1133">Transmembrane helix</keyword>
<dbReference type="PROSITE" id="PS51257">
    <property type="entry name" value="PROKAR_LIPOPROTEIN"/>
    <property type="match status" value="1"/>
</dbReference>
<dbReference type="Proteomes" id="UP000809789">
    <property type="component" value="Unassembled WGS sequence"/>
</dbReference>
<feature type="transmembrane region" description="Helical" evidence="2">
    <location>
        <begin position="117"/>
        <end position="134"/>
    </location>
</feature>
<feature type="region of interest" description="Disordered" evidence="1">
    <location>
        <begin position="143"/>
        <end position="202"/>
    </location>
</feature>
<comment type="caution">
    <text evidence="3">The sequence shown here is derived from an EMBL/GenBank/DDBJ whole genome shotgun (WGS) entry which is preliminary data.</text>
</comment>
<gene>
    <name evidence="3" type="ORF">KVT40_003998</name>
</gene>
<organism evidence="3 4">
    <name type="scientific">Elsinoe batatas</name>
    <dbReference type="NCBI Taxonomy" id="2601811"/>
    <lineage>
        <taxon>Eukaryota</taxon>
        <taxon>Fungi</taxon>
        <taxon>Dikarya</taxon>
        <taxon>Ascomycota</taxon>
        <taxon>Pezizomycotina</taxon>
        <taxon>Dothideomycetes</taxon>
        <taxon>Dothideomycetidae</taxon>
        <taxon>Myriangiales</taxon>
        <taxon>Elsinoaceae</taxon>
        <taxon>Elsinoe</taxon>
    </lineage>
</organism>
<keyword evidence="2" id="KW-0472">Membrane</keyword>
<evidence type="ECO:0000256" key="2">
    <source>
        <dbReference type="SAM" id="Phobius"/>
    </source>
</evidence>
<dbReference type="PANTHER" id="PTHR31965:SF1">
    <property type="entry name" value="TRANSMEMBRANE PROTEIN 42"/>
    <property type="match status" value="1"/>
</dbReference>
<dbReference type="EMBL" id="JAESVG020000004">
    <property type="protein sequence ID" value="KAG8628125.1"/>
    <property type="molecule type" value="Genomic_DNA"/>
</dbReference>
<feature type="compositionally biased region" description="Gly residues" evidence="1">
    <location>
        <begin position="152"/>
        <end position="165"/>
    </location>
</feature>
<feature type="compositionally biased region" description="Basic and acidic residues" evidence="1">
    <location>
        <begin position="193"/>
        <end position="202"/>
    </location>
</feature>
<accession>A0A8K0PDJ6</accession>
<dbReference type="InterPro" id="IPR037185">
    <property type="entry name" value="EmrE-like"/>
</dbReference>
<keyword evidence="4" id="KW-1185">Reference proteome</keyword>
<feature type="transmembrane region" description="Helical" evidence="2">
    <location>
        <begin position="57"/>
        <end position="77"/>
    </location>
</feature>
<dbReference type="AlphaFoldDB" id="A0A8K0PDJ6"/>
<proteinExistence type="predicted"/>
<sequence length="202" mass="21259">MASTRYKWLTFAIASGACAAINGTFAKLTTGPFTSSLSHSLASTLHVPEAHSQIFEYILRALFFGLNLSFDALMWGLFTRALTLASSTVHVSVLNTGTNFLVAATAGWAVFGEKLPGLWWVGAGMLVGGCLLIGSREGREGEKKGGYVRVQGGEGEGEGVVLGGVRGEDEVDDPLPGVSLGQGTGLRARSRSAYRDDSEGEQ</sequence>
<feature type="transmembrane region" description="Helical" evidence="2">
    <location>
        <begin position="89"/>
        <end position="111"/>
    </location>
</feature>